<dbReference type="InterPro" id="IPR018640">
    <property type="entry name" value="DUF2063"/>
</dbReference>
<reference evidence="2 3" key="1">
    <citation type="submission" date="2014-11" db="EMBL/GenBank/DDBJ databases">
        <title>Pan-genome of Gallibacterium spp.</title>
        <authorList>
            <person name="Kudirkiene E."/>
            <person name="Bojesen A.M."/>
        </authorList>
    </citation>
    <scope>NUCLEOTIDE SEQUENCE [LARGE SCALE GENOMIC DNA]</scope>
    <source>
        <strain evidence="2 3">F151</strain>
    </source>
</reference>
<dbReference type="Proteomes" id="UP000243558">
    <property type="component" value="Unassembled WGS sequence"/>
</dbReference>
<gene>
    <name evidence="2" type="ORF">QV01_03090</name>
</gene>
<comment type="caution">
    <text evidence="2">The sequence shown here is derived from an EMBL/GenBank/DDBJ whole genome shotgun (WGS) entry which is preliminary data.</text>
</comment>
<keyword evidence="3" id="KW-1185">Reference proteome</keyword>
<organism evidence="2 3">
    <name type="scientific">Gallibacterium genomosp. 3</name>
    <dbReference type="NCBI Taxonomy" id="505345"/>
    <lineage>
        <taxon>Bacteria</taxon>
        <taxon>Pseudomonadati</taxon>
        <taxon>Pseudomonadota</taxon>
        <taxon>Gammaproteobacteria</taxon>
        <taxon>Pasteurellales</taxon>
        <taxon>Pasteurellaceae</taxon>
        <taxon>Gallibacterium</taxon>
    </lineage>
</organism>
<dbReference type="EMBL" id="JTJM01000011">
    <property type="protein sequence ID" value="OBW93157.1"/>
    <property type="molecule type" value="Genomic_DNA"/>
</dbReference>
<evidence type="ECO:0000259" key="1">
    <source>
        <dbReference type="Pfam" id="PF09836"/>
    </source>
</evidence>
<evidence type="ECO:0000313" key="2">
    <source>
        <dbReference type="EMBL" id="OBW93157.1"/>
    </source>
</evidence>
<dbReference type="Pfam" id="PF09836">
    <property type="entry name" value="DUF2063"/>
    <property type="match status" value="1"/>
</dbReference>
<dbReference type="Gene3D" id="1.10.150.690">
    <property type="entry name" value="DUF2063"/>
    <property type="match status" value="1"/>
</dbReference>
<feature type="domain" description="Putative DNA-binding" evidence="1">
    <location>
        <begin position="16"/>
        <end position="84"/>
    </location>
</feature>
<protein>
    <recommendedName>
        <fullName evidence="1">Putative DNA-binding domain-containing protein</fullName>
    </recommendedName>
</protein>
<dbReference type="AlphaFoldDB" id="A0A1A7NSE1"/>
<name>A0A1A7NSE1_9PAST</name>
<accession>A0A1A7NSE1</accession>
<evidence type="ECO:0000313" key="3">
    <source>
        <dbReference type="Proteomes" id="UP000243558"/>
    </source>
</evidence>
<dbReference type="InterPro" id="IPR044922">
    <property type="entry name" value="DUF2063_N_sf"/>
</dbReference>
<sequence length="240" mass="27563">MFHDDLAFLPQIKSRTGIDIKSRFSVYRNNIFSSLINALGMTFNVTHQLVGDEFFQAMARCYLQESPPTSRILAYYGETFPQFIANFPPAQSVPYLADVARLEYLRVQSFHAEDSEAIASEQLLALLQDNDVAEYQLQLAPSLLLFSSRYAAVSLWEAHQIERDLQQINLEQSEYAAILRENYEVGVLQIPQWLYCFLTVLKQGKTLYQAIMEIDSFAEADLTQAWQFLIENKLIVGVKR</sequence>
<dbReference type="PATRIC" id="fig|505345.7.peg.617"/>
<proteinExistence type="predicted"/>